<comment type="similarity">
    <text evidence="2 8">Belongs to the MIP/aquaporin (TC 1.A.8) family.</text>
</comment>
<dbReference type="InterPro" id="IPR023271">
    <property type="entry name" value="Aquaporin-like"/>
</dbReference>
<protein>
    <submittedName>
        <fullName evidence="10">Aquaporin Z</fullName>
    </submittedName>
</protein>
<evidence type="ECO:0000256" key="8">
    <source>
        <dbReference type="RuleBase" id="RU000477"/>
    </source>
</evidence>
<reference evidence="11" key="1">
    <citation type="submission" date="2016-10" db="EMBL/GenBank/DDBJ databases">
        <authorList>
            <person name="Varghese N."/>
            <person name="Submissions S."/>
        </authorList>
    </citation>
    <scope>NUCLEOTIDE SEQUENCE [LARGE SCALE GENOMIC DNA]</scope>
    <source>
        <strain evidence="11">CGMCC 1.10218</strain>
    </source>
</reference>
<dbReference type="AlphaFoldDB" id="A0A1H6X3A3"/>
<dbReference type="InterPro" id="IPR000425">
    <property type="entry name" value="MIP"/>
</dbReference>
<proteinExistence type="inferred from homology"/>
<dbReference type="PRINTS" id="PR00783">
    <property type="entry name" value="MINTRINSICP"/>
</dbReference>
<keyword evidence="11" id="KW-1185">Reference proteome</keyword>
<comment type="subcellular location">
    <subcellularLocation>
        <location evidence="1">Cell membrane</location>
        <topology evidence="1">Multi-pass membrane protein</topology>
    </subcellularLocation>
</comment>
<feature type="transmembrane region" description="Helical" evidence="9">
    <location>
        <begin position="30"/>
        <end position="48"/>
    </location>
</feature>
<dbReference type="InterPro" id="IPR022357">
    <property type="entry name" value="MIP_CS"/>
</dbReference>
<dbReference type="SUPFAM" id="SSF81338">
    <property type="entry name" value="Aquaporin-like"/>
    <property type="match status" value="1"/>
</dbReference>
<dbReference type="PROSITE" id="PS00221">
    <property type="entry name" value="MIP"/>
    <property type="match status" value="1"/>
</dbReference>
<feature type="transmembrane region" description="Helical" evidence="9">
    <location>
        <begin position="76"/>
        <end position="103"/>
    </location>
</feature>
<keyword evidence="4" id="KW-1003">Cell membrane</keyword>
<dbReference type="Proteomes" id="UP000199223">
    <property type="component" value="Unassembled WGS sequence"/>
</dbReference>
<feature type="transmembrane region" description="Helical" evidence="9">
    <location>
        <begin position="146"/>
        <end position="167"/>
    </location>
</feature>
<dbReference type="GO" id="GO:0015250">
    <property type="term" value="F:water channel activity"/>
    <property type="evidence" value="ECO:0007669"/>
    <property type="project" value="TreeGrafter"/>
</dbReference>
<evidence type="ECO:0000256" key="7">
    <source>
        <dbReference type="ARBA" id="ARBA00023136"/>
    </source>
</evidence>
<sequence>MLPRKLFAEALGTFALLFVGMLSITNNAGLLGVALAHGLAVGVMIMALGKVSGGHFNPAVSVGMSLAGKQDLKTTLAYVGAQLLGAVLGALAAVGVAGTNAALYGVTRVAPSVPAWSAAFGELIVTFFLVLVVIKVAAERRHALGGLIIGLTITVGILAVGPESGAALNPARAFGSALIGENWANHWVYWVGPLLGGALAAGASRVLKDDPEA</sequence>
<keyword evidence="6 9" id="KW-1133">Transmembrane helix</keyword>
<keyword evidence="5 8" id="KW-0812">Transmembrane</keyword>
<feature type="transmembrane region" description="Helical" evidence="9">
    <location>
        <begin position="187"/>
        <end position="207"/>
    </location>
</feature>
<keyword evidence="7 9" id="KW-0472">Membrane</keyword>
<dbReference type="Pfam" id="PF00230">
    <property type="entry name" value="MIP"/>
    <property type="match status" value="1"/>
</dbReference>
<dbReference type="OrthoDB" id="9807293at2"/>
<dbReference type="Gene3D" id="1.20.1080.10">
    <property type="entry name" value="Glycerol uptake facilitator protein"/>
    <property type="match status" value="1"/>
</dbReference>
<feature type="transmembrane region" description="Helical" evidence="9">
    <location>
        <begin position="115"/>
        <end position="134"/>
    </location>
</feature>
<dbReference type="InterPro" id="IPR034294">
    <property type="entry name" value="Aquaporin_transptr"/>
</dbReference>
<accession>A0A1H6X3A3</accession>
<evidence type="ECO:0000256" key="9">
    <source>
        <dbReference type="SAM" id="Phobius"/>
    </source>
</evidence>
<dbReference type="EMBL" id="FNZA01000005">
    <property type="protein sequence ID" value="SEJ23621.1"/>
    <property type="molecule type" value="Genomic_DNA"/>
</dbReference>
<organism evidence="10 11">
    <name type="scientific">Deinococcus reticulitermitis</name>
    <dbReference type="NCBI Taxonomy" id="856736"/>
    <lineage>
        <taxon>Bacteria</taxon>
        <taxon>Thermotogati</taxon>
        <taxon>Deinococcota</taxon>
        <taxon>Deinococci</taxon>
        <taxon>Deinococcales</taxon>
        <taxon>Deinococcaceae</taxon>
        <taxon>Deinococcus</taxon>
    </lineage>
</organism>
<dbReference type="PANTHER" id="PTHR19139">
    <property type="entry name" value="AQUAPORIN TRANSPORTER"/>
    <property type="match status" value="1"/>
</dbReference>
<dbReference type="PANTHER" id="PTHR19139:SF199">
    <property type="entry name" value="MIP17260P"/>
    <property type="match status" value="1"/>
</dbReference>
<evidence type="ECO:0000256" key="2">
    <source>
        <dbReference type="ARBA" id="ARBA00006175"/>
    </source>
</evidence>
<evidence type="ECO:0000313" key="11">
    <source>
        <dbReference type="Proteomes" id="UP000199223"/>
    </source>
</evidence>
<evidence type="ECO:0000313" key="10">
    <source>
        <dbReference type="EMBL" id="SEJ23621.1"/>
    </source>
</evidence>
<evidence type="ECO:0000256" key="4">
    <source>
        <dbReference type="ARBA" id="ARBA00022475"/>
    </source>
</evidence>
<gene>
    <name evidence="10" type="ORF">SAMN04488058_10571</name>
</gene>
<evidence type="ECO:0000256" key="3">
    <source>
        <dbReference type="ARBA" id="ARBA00022448"/>
    </source>
</evidence>
<dbReference type="RefSeq" id="WP_092264064.1">
    <property type="nucleotide sequence ID" value="NZ_FNZA01000005.1"/>
</dbReference>
<dbReference type="STRING" id="856736.SAMN04488058_10571"/>
<name>A0A1H6X3A3_9DEIO</name>
<evidence type="ECO:0000256" key="1">
    <source>
        <dbReference type="ARBA" id="ARBA00004651"/>
    </source>
</evidence>
<evidence type="ECO:0000256" key="6">
    <source>
        <dbReference type="ARBA" id="ARBA00022989"/>
    </source>
</evidence>
<evidence type="ECO:0000256" key="5">
    <source>
        <dbReference type="ARBA" id="ARBA00022692"/>
    </source>
</evidence>
<keyword evidence="3 8" id="KW-0813">Transport</keyword>
<dbReference type="GO" id="GO:0005886">
    <property type="term" value="C:plasma membrane"/>
    <property type="evidence" value="ECO:0007669"/>
    <property type="project" value="UniProtKB-SubCell"/>
</dbReference>
<feature type="transmembrane region" description="Helical" evidence="9">
    <location>
        <begin position="7"/>
        <end position="24"/>
    </location>
</feature>